<reference evidence="1" key="1">
    <citation type="submission" date="2023-04" db="EMBL/GenBank/DDBJ databases">
        <title>Draft Genome sequencing of Naganishia species isolated from polar environments using Oxford Nanopore Technology.</title>
        <authorList>
            <person name="Leo P."/>
            <person name="Venkateswaran K."/>
        </authorList>
    </citation>
    <scope>NUCLEOTIDE SEQUENCE</scope>
    <source>
        <strain evidence="1">MNA-CCFEE 5261</strain>
    </source>
</reference>
<gene>
    <name evidence="1" type="ORF">QFC19_001043</name>
</gene>
<organism evidence="1 2">
    <name type="scientific">Naganishia cerealis</name>
    <dbReference type="NCBI Taxonomy" id="610337"/>
    <lineage>
        <taxon>Eukaryota</taxon>
        <taxon>Fungi</taxon>
        <taxon>Dikarya</taxon>
        <taxon>Basidiomycota</taxon>
        <taxon>Agaricomycotina</taxon>
        <taxon>Tremellomycetes</taxon>
        <taxon>Filobasidiales</taxon>
        <taxon>Filobasidiaceae</taxon>
        <taxon>Naganishia</taxon>
    </lineage>
</organism>
<comment type="caution">
    <text evidence="1">The sequence shown here is derived from an EMBL/GenBank/DDBJ whole genome shotgun (WGS) entry which is preliminary data.</text>
</comment>
<accession>A0ACC2WIZ0</accession>
<proteinExistence type="predicted"/>
<dbReference type="EMBL" id="JASBWR010000007">
    <property type="protein sequence ID" value="KAJ9111684.1"/>
    <property type="molecule type" value="Genomic_DNA"/>
</dbReference>
<evidence type="ECO:0000313" key="2">
    <source>
        <dbReference type="Proteomes" id="UP001241377"/>
    </source>
</evidence>
<keyword evidence="2" id="KW-1185">Reference proteome</keyword>
<protein>
    <submittedName>
        <fullName evidence="1">Uncharacterized protein</fullName>
    </submittedName>
</protein>
<name>A0ACC2WIZ0_9TREE</name>
<dbReference type="Proteomes" id="UP001241377">
    <property type="component" value="Unassembled WGS sequence"/>
</dbReference>
<evidence type="ECO:0000313" key="1">
    <source>
        <dbReference type="EMBL" id="KAJ9111684.1"/>
    </source>
</evidence>
<sequence length="268" mass="29583">MCIGCFRNSVDITEGIPKEATLNSCRSSSLQKLSYALFNRDSLSISEKKDELDFFYADRFSAIKKTECLNECRAHQSRQLDPFDGPITSQHIEATAPVHWRNPFDSLATLPDLVEFIVLDIEPAGPFSGKFILADDQVVRSSGFRATAGDEDGMDGDHNTKAFETIDHSRTPDVVCCKDLSPQTKEIQAPNWKLKPIAVEADDMAHPAGGVGRRGALGRRGNVDSQTVEKDYEHFLRDLEGDSKLRSAVTIYKAEHPVAYVNMTAGSG</sequence>